<dbReference type="InterPro" id="IPR002355">
    <property type="entry name" value="Cu_oxidase_Cu_BS"/>
</dbReference>
<gene>
    <name evidence="5" type="ORF">ABEG17_00020</name>
</gene>
<dbReference type="EMBL" id="CP157483">
    <property type="protein sequence ID" value="XBO43757.1"/>
    <property type="molecule type" value="Genomic_DNA"/>
</dbReference>
<dbReference type="PROSITE" id="PS00080">
    <property type="entry name" value="MULTICOPPER_OXIDASE2"/>
    <property type="match status" value="1"/>
</dbReference>
<keyword evidence="1" id="KW-0479">Metal-binding</keyword>
<organism evidence="5">
    <name type="scientific">Pedococcus sp. KACC 23699</name>
    <dbReference type="NCBI Taxonomy" id="3149228"/>
    <lineage>
        <taxon>Bacteria</taxon>
        <taxon>Bacillati</taxon>
        <taxon>Actinomycetota</taxon>
        <taxon>Actinomycetes</taxon>
        <taxon>Micrococcales</taxon>
        <taxon>Intrasporangiaceae</taxon>
        <taxon>Pedococcus</taxon>
    </lineage>
</organism>
<protein>
    <submittedName>
        <fullName evidence="5">Multicopper oxidase domain-containing protein</fullName>
    </submittedName>
</protein>
<feature type="compositionally biased region" description="Polar residues" evidence="2">
    <location>
        <begin position="545"/>
        <end position="557"/>
    </location>
</feature>
<evidence type="ECO:0000259" key="4">
    <source>
        <dbReference type="Pfam" id="PF07732"/>
    </source>
</evidence>
<feature type="region of interest" description="Disordered" evidence="2">
    <location>
        <begin position="1191"/>
        <end position="1219"/>
    </location>
</feature>
<keyword evidence="3" id="KW-0472">Membrane</keyword>
<evidence type="ECO:0000256" key="3">
    <source>
        <dbReference type="SAM" id="Phobius"/>
    </source>
</evidence>
<dbReference type="Pfam" id="PF07732">
    <property type="entry name" value="Cu-oxidase_3"/>
    <property type="match status" value="1"/>
</dbReference>
<dbReference type="SUPFAM" id="SSF49503">
    <property type="entry name" value="Cupredoxins"/>
    <property type="match status" value="3"/>
</dbReference>
<evidence type="ECO:0000256" key="1">
    <source>
        <dbReference type="ARBA" id="ARBA00022723"/>
    </source>
</evidence>
<feature type="transmembrane region" description="Helical" evidence="3">
    <location>
        <begin position="12"/>
        <end position="33"/>
    </location>
</feature>
<feature type="transmembrane region" description="Helical" evidence="3">
    <location>
        <begin position="98"/>
        <end position="118"/>
    </location>
</feature>
<dbReference type="InterPro" id="IPR011707">
    <property type="entry name" value="Cu-oxidase-like_N"/>
</dbReference>
<proteinExistence type="predicted"/>
<reference evidence="5" key="1">
    <citation type="submission" date="2024-05" db="EMBL/GenBank/DDBJ databases">
        <authorList>
            <person name="Kim S."/>
            <person name="Heo J."/>
            <person name="Choi H."/>
            <person name="Choi Y."/>
            <person name="Kwon S.-W."/>
            <person name="Kim Y."/>
        </authorList>
    </citation>
    <scope>NUCLEOTIDE SEQUENCE</scope>
    <source>
        <strain evidence="5">KACC 23699</strain>
    </source>
</reference>
<keyword evidence="3" id="KW-0812">Transmembrane</keyword>
<dbReference type="Gene3D" id="2.60.40.420">
    <property type="entry name" value="Cupredoxins - blue copper proteins"/>
    <property type="match status" value="4"/>
</dbReference>
<feature type="transmembrane region" description="Helical" evidence="3">
    <location>
        <begin position="53"/>
        <end position="72"/>
    </location>
</feature>
<feature type="domain" description="Plastocyanin-like" evidence="4">
    <location>
        <begin position="263"/>
        <end position="371"/>
    </location>
</feature>
<dbReference type="RefSeq" id="WP_406831207.1">
    <property type="nucleotide sequence ID" value="NZ_CP157483.1"/>
</dbReference>
<accession>A0AAU7JTL1</accession>
<feature type="region of interest" description="Disordered" evidence="2">
    <location>
        <begin position="540"/>
        <end position="559"/>
    </location>
</feature>
<feature type="transmembrane region" description="Helical" evidence="3">
    <location>
        <begin position="138"/>
        <end position="159"/>
    </location>
</feature>
<name>A0AAU7JTL1_9MICO</name>
<evidence type="ECO:0000313" key="5">
    <source>
        <dbReference type="EMBL" id="XBO43757.1"/>
    </source>
</evidence>
<sequence length="1563" mass="164808">MTHSPRPAGRLVPRIVTDVLVACAFAVLGALWLGWLEQAGTQGQLSPVAVLDGLPVTGFLLPLLVLAVPTVLARHRSAGRGDDRGPGRHRAADTDPSSALVLVTLQLAMTAALAAAAGNGIRATFFDTGSGGLPVVGLLADTASLLVAYLPFAAAVLLLPQLPRLLRLALHRPARSRRAVAGLAVAAVAVATAAATSVPASAAPSPGSVSCFAGGAADKVFDVTAMDVDTPLNRFGDHDPKGKIYTLTSQVAAVKAQALSQKVSVGLHGDAIQPLVIRANEGDCVQVRYTNQSSTGSYGFHVDGLEFTIASSGNTLGANPTATVPKGASRTYRFSVPDDPREEGGHYIHPGPGFRAAVNHGLFGALVVEPKGSTYWDPTTAGLPLASGWEAIIKPSGTDAACEPSSTMPTCGFREAALLHHEIGNDNELLKNKLGVDIPLVDDTTGSYRPGAFALNYRSEPFRNRLLAFPREKSHSYSSYTFGEPATPMMRGYLADPTKIRLMHVGAEKFHVFHLHGGGDRWRANPVADDAMSYARTGLYKDPETGSQSQRLDSQSIGPGESYNLEIEGGAGGVQQSTGDFLFHCHIAKHYTSGMWGLWRVFDTLQPDLVPLGDRPAPPAAVDSAGLLGRTFHGTTLTKDNLDDWIRPQLPPSGIPQGGQDPTVWDWKVAGTPTAPVYLGAPADPTVFPDSVQVVQGQPNLLAVDVGHLVGSRPAILFNPLNGRPAYPLLRTNIGKRPPFTPAGHSGAPWLGANNYQASTDSTDPWGGRDDALCPQNRQLRTYNVVAIGKTIPRSPTVNDPDGKLFVLAKDKAATLADPTRSDPLAIRANTGDCVAITLTNEIPDASAFDKFSKASMHIHHVQFDVQGSDGVSAGFAYEHSVRPYTVTDPKLVVAAHEGDTVLSLSSVAKFNGTDANGLPSHPWLAVGEGLESIEVHQVASVDTAAGTVTLTSPLRSDHASAESAGTEFIQYRWYPDVTLDNVFWHDHVDGIHGWGHGLVGQLIVEPSGSTYHDPVTGAEVDSGTVVDIHTSNPLVPGVVDGSFRELVLWTINDNDASGWSTLNLRANPLSARLDKANQFSSWKYGDPVTPLPRMYPGDPLVVRSISVSPTVDSLHFVGGRTTQEVRETRASIVDTVHAGVSERDSLVIGGTDPALALPAGDYLYANGTELRTQQGAWGIVRVLPGRVGSLRPLPGNTPATEYTEPTSTGAAPPPTTSPGNPCPLGAPTRQFDLSAMDRSGNVSGGRTAYVPNEDVASIKARLKVPVPLVMHVVAGECVTVHLTNLLGSPVGFAVGKMHREAGSGGVNVGFSTDQNTAPNATRSYVYYVPEHRVGSAVVSDLASNGRLKNGLYGVMVVAPASQVPGLSTEFSDPVTGEAKSLGGQVIVHVPGGSPQDYRDFTVTVADNDAQIGQDFMPYPTSATAGRSNISYLAAPVGDGATSFRNPGKVPYLTAFAGDPEVVHVLMAPGSENNHVFSLGGFRWEQEPLVGRSPWLTAQGMAPWETYDLNVVGGAGGTAEVPGDYFYGDLRRPFTAVGIWGLQRVLSPSTATCPILLVDGSTC</sequence>
<dbReference type="GO" id="GO:0005507">
    <property type="term" value="F:copper ion binding"/>
    <property type="evidence" value="ECO:0007669"/>
    <property type="project" value="InterPro"/>
</dbReference>
<dbReference type="InterPro" id="IPR008972">
    <property type="entry name" value="Cupredoxin"/>
</dbReference>
<feature type="transmembrane region" description="Helical" evidence="3">
    <location>
        <begin position="180"/>
        <end position="202"/>
    </location>
</feature>
<keyword evidence="3" id="KW-1133">Transmembrane helix</keyword>
<evidence type="ECO:0000256" key="2">
    <source>
        <dbReference type="SAM" id="MobiDB-lite"/>
    </source>
</evidence>